<dbReference type="EMBL" id="LN857024">
    <property type="protein sequence ID" value="CDQ02964.2"/>
    <property type="molecule type" value="Genomic_DNA"/>
</dbReference>
<organism evidence="3">
    <name type="scientific">Brugia malayi</name>
    <name type="common">Filarial nematode worm</name>
    <dbReference type="NCBI Taxonomy" id="6279"/>
    <lineage>
        <taxon>Eukaryota</taxon>
        <taxon>Metazoa</taxon>
        <taxon>Ecdysozoa</taxon>
        <taxon>Nematoda</taxon>
        <taxon>Chromadorea</taxon>
        <taxon>Rhabditida</taxon>
        <taxon>Spirurina</taxon>
        <taxon>Spiruromorpha</taxon>
        <taxon>Filarioidea</taxon>
        <taxon>Onchocercidae</taxon>
        <taxon>Brugia</taxon>
    </lineage>
</organism>
<dbReference type="AlphaFoldDB" id="A0A0J9Y6T8"/>
<dbReference type="PANTHER" id="PTHR23099:SF0">
    <property type="entry name" value="GERM CELL NUCLEAR ACIDIC PROTEIN"/>
    <property type="match status" value="1"/>
</dbReference>
<evidence type="ECO:0000256" key="1">
    <source>
        <dbReference type="SAM" id="MobiDB-lite"/>
    </source>
</evidence>
<dbReference type="Pfam" id="PF10263">
    <property type="entry name" value="SprT-like"/>
    <property type="match status" value="1"/>
</dbReference>
<feature type="compositionally biased region" description="Polar residues" evidence="1">
    <location>
        <begin position="1"/>
        <end position="11"/>
    </location>
</feature>
<reference evidence="3" key="1">
    <citation type="journal article" date="2007" name="Science">
        <title>Draft genome of the filarial nematode parasite Brugia malayi.</title>
        <authorList>
            <person name="Ghedin E."/>
            <person name="Wang S."/>
            <person name="Spiro D."/>
            <person name="Caler E."/>
            <person name="Zhao Q."/>
            <person name="Crabtree J."/>
            <person name="Allen J.E."/>
            <person name="Delcher A.L."/>
            <person name="Guiliano D.B."/>
            <person name="Miranda-Saavedra D."/>
            <person name="Angiuoli S.V."/>
            <person name="Creasy T."/>
            <person name="Amedeo P."/>
            <person name="Haas B."/>
            <person name="El-Sayed N.M."/>
            <person name="Wortman J.R."/>
            <person name="Feldblyum T."/>
            <person name="Tallon L."/>
            <person name="Schatz M."/>
            <person name="Shumway M."/>
            <person name="Koo H."/>
            <person name="Salzberg S.L."/>
            <person name="Schobel S."/>
            <person name="Pertea M."/>
            <person name="Pop M."/>
            <person name="White O."/>
            <person name="Barton G.J."/>
            <person name="Carlow C.K."/>
            <person name="Crawford M.J."/>
            <person name="Daub J."/>
            <person name="Dimmic M.W."/>
            <person name="Estes C.F."/>
            <person name="Foster J.M."/>
            <person name="Ganatra M."/>
            <person name="Gregory W.F."/>
            <person name="Johnson N.M."/>
            <person name="Jin J."/>
            <person name="Komuniecki R."/>
            <person name="Korf I."/>
            <person name="Kumar S."/>
            <person name="Laney S."/>
            <person name="Li B.W."/>
            <person name="Li W."/>
            <person name="Lindblom T.H."/>
            <person name="Lustigman S."/>
            <person name="Ma D."/>
            <person name="Maina C.V."/>
            <person name="Martin D.M."/>
            <person name="McCarter J.P."/>
            <person name="McReynolds L."/>
            <person name="Mitreva M."/>
            <person name="Nutman T.B."/>
            <person name="Parkinson J."/>
            <person name="Peregrin-Alvarez J.M."/>
            <person name="Poole C."/>
            <person name="Ren Q."/>
            <person name="Saunders L."/>
            <person name="Sluder A.E."/>
            <person name="Smith K."/>
            <person name="Stanke M."/>
            <person name="Unnasch T.R."/>
            <person name="Ware J."/>
            <person name="Wei A.D."/>
            <person name="Weil G."/>
            <person name="Williams D.J."/>
            <person name="Zhang Y."/>
            <person name="Williams S.A."/>
            <person name="Fraser-Liggett C."/>
            <person name="Slatko B."/>
            <person name="Blaxter M.L."/>
            <person name="Scott A.L."/>
        </authorList>
    </citation>
    <scope>NUCLEOTIDE SEQUENCE</scope>
    <source>
        <strain evidence="3">FR3</strain>
    </source>
</reference>
<dbReference type="GO" id="GO:0005634">
    <property type="term" value="C:nucleus"/>
    <property type="evidence" value="ECO:0007669"/>
    <property type="project" value="TreeGrafter"/>
</dbReference>
<evidence type="ECO:0000313" key="3">
    <source>
        <dbReference type="EMBL" id="CDQ02964.2"/>
    </source>
</evidence>
<proteinExistence type="predicted"/>
<feature type="compositionally biased region" description="Acidic residues" evidence="1">
    <location>
        <begin position="19"/>
        <end position="46"/>
    </location>
</feature>
<dbReference type="PANTHER" id="PTHR23099">
    <property type="entry name" value="TRANSCRIPTIONAL REGULATOR"/>
    <property type="match status" value="1"/>
</dbReference>
<evidence type="ECO:0000259" key="2">
    <source>
        <dbReference type="SMART" id="SM00731"/>
    </source>
</evidence>
<dbReference type="InterPro" id="IPR006640">
    <property type="entry name" value="SprT-like_domain"/>
</dbReference>
<protein>
    <submittedName>
        <fullName evidence="3">Bm7449, isoform b</fullName>
    </submittedName>
</protein>
<gene>
    <name evidence="3" type="ORF">Bm7449</name>
    <name evidence="3" type="ORF">BM_Bm7449</name>
</gene>
<feature type="domain" description="SprT-like" evidence="2">
    <location>
        <begin position="314"/>
        <end position="467"/>
    </location>
</feature>
<dbReference type="InterPro" id="IPR035240">
    <property type="entry name" value="SprT_Zn_ribbon"/>
</dbReference>
<dbReference type="SMART" id="SM00731">
    <property type="entry name" value="SprT"/>
    <property type="match status" value="1"/>
</dbReference>
<accession>A0A0J9Y6T8</accession>
<reference evidence="3" key="2">
    <citation type="submission" date="2012-12" db="EMBL/GenBank/DDBJ databases">
        <authorList>
            <person name="Gao Y.W."/>
            <person name="Fan S.T."/>
            <person name="Sun H.T."/>
            <person name="Wang Z."/>
            <person name="Gao X.L."/>
            <person name="Li Y.G."/>
            <person name="Wang T.C."/>
            <person name="Zhang K."/>
            <person name="Xu W.W."/>
            <person name="Yu Z.J."/>
            <person name="Xia X.Z."/>
        </authorList>
    </citation>
    <scope>NUCLEOTIDE SEQUENCE</scope>
    <source>
        <strain evidence="3">FR3</strain>
    </source>
</reference>
<sequence length="528" mass="61178">MKGDHNMSQYQRIIISDSSTDDDNDNDDESDKDIDEVQSDIYENDENSGGNIQDISRLLETLSFTRRNTYGHRVDRTDDEATSVSDDTYLEDSFLVKDYTSSEENSSNISNDEQSYRKKESTYNRQRQKIIRKELEKESAEFSSFFKSDLSDASIDSKKVSTLFELYPELKENVNLKRNSLNNYGNKICNELALSDEDSDEKFEKYLKEVKTQSSVTKTYKSHDLDGLIMSDSEFNVECNSECESSSSDDVQLIENINKDKHANMLLESQSVSNTQKTSYQDDDEIFLLALSQSGPVHRVAQKYTTAKFPRIRKELTAKLFDVYRRRCFENKLDPNMVLNWNARLRLTAGRCRCKPNGTADIELSIKVCDTPERLRDTLLHEMCHAAVWVIDHIHKGRHGPAWKYWVHRCQKVFPSLPLIERCHNYIIDAKYLYVCDRCGQTIKRHSKSLDIDRKICGICQGHFILRSRDGKEFLRRRANTFAQFVKENYGKERKPGVKPAEIMKILSLRFKEQKGMASETGEIITVE</sequence>
<dbReference type="GO" id="GO:0006974">
    <property type="term" value="P:DNA damage response"/>
    <property type="evidence" value="ECO:0007669"/>
    <property type="project" value="UniProtKB-ARBA"/>
</dbReference>
<feature type="compositionally biased region" description="Low complexity" evidence="1">
    <location>
        <begin position="102"/>
        <end position="113"/>
    </location>
</feature>
<feature type="region of interest" description="Disordered" evidence="1">
    <location>
        <begin position="1"/>
        <end position="53"/>
    </location>
</feature>
<dbReference type="Pfam" id="PF17283">
    <property type="entry name" value="Zn_ribbon_SprT"/>
    <property type="match status" value="1"/>
</dbReference>
<accession>A0A0K0JSG6</accession>
<feature type="region of interest" description="Disordered" evidence="1">
    <location>
        <begin position="100"/>
        <end position="121"/>
    </location>
</feature>
<name>A0A0J9Y6T8_BRUMA</name>